<proteinExistence type="predicted"/>
<comment type="caution">
    <text evidence="2">The sequence shown here is derived from an EMBL/GenBank/DDBJ whole genome shotgun (WGS) entry which is preliminary data.</text>
</comment>
<evidence type="ECO:0000313" key="3">
    <source>
        <dbReference type="Proteomes" id="UP000242188"/>
    </source>
</evidence>
<protein>
    <submittedName>
        <fullName evidence="2">Uncharacterized protein</fullName>
    </submittedName>
</protein>
<organism evidence="2 3">
    <name type="scientific">Mizuhopecten yessoensis</name>
    <name type="common">Japanese scallop</name>
    <name type="synonym">Patinopecten yessoensis</name>
    <dbReference type="NCBI Taxonomy" id="6573"/>
    <lineage>
        <taxon>Eukaryota</taxon>
        <taxon>Metazoa</taxon>
        <taxon>Spiralia</taxon>
        <taxon>Lophotrochozoa</taxon>
        <taxon>Mollusca</taxon>
        <taxon>Bivalvia</taxon>
        <taxon>Autobranchia</taxon>
        <taxon>Pteriomorphia</taxon>
        <taxon>Pectinida</taxon>
        <taxon>Pectinoidea</taxon>
        <taxon>Pectinidae</taxon>
        <taxon>Mizuhopecten</taxon>
    </lineage>
</organism>
<feature type="region of interest" description="Disordered" evidence="1">
    <location>
        <begin position="755"/>
        <end position="780"/>
    </location>
</feature>
<accession>A0A210R1S6</accession>
<reference evidence="2 3" key="1">
    <citation type="journal article" date="2017" name="Nat. Ecol. Evol.">
        <title>Scallop genome provides insights into evolution of bilaterian karyotype and development.</title>
        <authorList>
            <person name="Wang S."/>
            <person name="Zhang J."/>
            <person name="Jiao W."/>
            <person name="Li J."/>
            <person name="Xun X."/>
            <person name="Sun Y."/>
            <person name="Guo X."/>
            <person name="Huan P."/>
            <person name="Dong B."/>
            <person name="Zhang L."/>
            <person name="Hu X."/>
            <person name="Sun X."/>
            <person name="Wang J."/>
            <person name="Zhao C."/>
            <person name="Wang Y."/>
            <person name="Wang D."/>
            <person name="Huang X."/>
            <person name="Wang R."/>
            <person name="Lv J."/>
            <person name="Li Y."/>
            <person name="Zhang Z."/>
            <person name="Liu B."/>
            <person name="Lu W."/>
            <person name="Hui Y."/>
            <person name="Liang J."/>
            <person name="Zhou Z."/>
            <person name="Hou R."/>
            <person name="Li X."/>
            <person name="Liu Y."/>
            <person name="Li H."/>
            <person name="Ning X."/>
            <person name="Lin Y."/>
            <person name="Zhao L."/>
            <person name="Xing Q."/>
            <person name="Dou J."/>
            <person name="Li Y."/>
            <person name="Mao J."/>
            <person name="Guo H."/>
            <person name="Dou H."/>
            <person name="Li T."/>
            <person name="Mu C."/>
            <person name="Jiang W."/>
            <person name="Fu Q."/>
            <person name="Fu X."/>
            <person name="Miao Y."/>
            <person name="Liu J."/>
            <person name="Yu Q."/>
            <person name="Li R."/>
            <person name="Liao H."/>
            <person name="Li X."/>
            <person name="Kong Y."/>
            <person name="Jiang Z."/>
            <person name="Chourrout D."/>
            <person name="Li R."/>
            <person name="Bao Z."/>
        </authorList>
    </citation>
    <scope>NUCLEOTIDE SEQUENCE [LARGE SCALE GENOMIC DNA]</scope>
    <source>
        <strain evidence="2 3">PY_sf001</strain>
    </source>
</reference>
<keyword evidence="3" id="KW-1185">Reference proteome</keyword>
<dbReference type="InterPro" id="IPR009003">
    <property type="entry name" value="Peptidase_S1_PA"/>
</dbReference>
<dbReference type="SUPFAM" id="SSF50494">
    <property type="entry name" value="Trypsin-like serine proteases"/>
    <property type="match status" value="1"/>
</dbReference>
<name>A0A210R1S6_MIZYE</name>
<evidence type="ECO:0000256" key="1">
    <source>
        <dbReference type="SAM" id="MobiDB-lite"/>
    </source>
</evidence>
<dbReference type="AlphaFoldDB" id="A0A210R1S6"/>
<dbReference type="EMBL" id="NEDP02000798">
    <property type="protein sequence ID" value="OWF54949.1"/>
    <property type="molecule type" value="Genomic_DNA"/>
</dbReference>
<sequence>MADFVMKPFNPSSQTLKMKPTCHFSARVKKVKNRLTEYRHDIIHTLLSSLQESMKLQQKFQDALLEYDVEVVSVSEDIQETFDYIRRKSNAGGNVLAHVRLEVETRDRRLRLTSKNNHLLEEDFPCEVLFDIQEAGVTLDETVSARLTEFQPLAITKQRSEVINSWLEKYQEALRDINVVCQNKNKISEIVSSLIKQHVTEDDLMNCLNFGKDVFSMKQQNGKTVENCVDEIIRKFSQIIGEKLSQKMNELICDKVDKVVICKQMIFRMEDKYGREFCDRIIKMIKVKKYFKNTNWGDSREDIASTLPSILKAIDADIKAMLTESMHNLHMYIKSVLEEEIIIVQEEKLLIPDVVENHQRRKLTSVCCGSMDSTRCSIGFRAESFDKIHVTIHRDIDAALDRKTVETATWETRYVDEYIHDNCLKMKTEEKRRLYKLVNKYSEDLMKKHSNLYRIGISPVLSRKSGIVEMPCIVMYCSCKGIIPQDEQTFRRKIENTFVDVREGYFSLFSTQGAREYNDPLRIGISIGGKGIPDAGTLGPFVVEAENKSSMGFLTCQHVLHSPKVGSQVVQPSLLHDKADNTTCGKIISTCLEDIQYKEKLTSIDVAYVVINQRIPKELITPERLINDFGGILSMGEPIMQMEEDTMVYKLGFASGLTAGCLETMMDVVKWGVMKKEERHNLYLILSDTEFATHGDSGSAVFAVRDMAIRVIGVLLGGSDNKKECYVMPIGAVLQALQAVGPRLEIHQFNYETGSGVHDSGGDPPGDNASSSLSGVGAEAGCAGGDDCPVLSRTVAEFASSK</sequence>
<evidence type="ECO:0000313" key="2">
    <source>
        <dbReference type="EMBL" id="OWF54949.1"/>
    </source>
</evidence>
<dbReference type="Proteomes" id="UP000242188">
    <property type="component" value="Unassembled WGS sequence"/>
</dbReference>
<gene>
    <name evidence="2" type="ORF">KP79_PYT17927</name>
</gene>